<evidence type="ECO:0000256" key="9">
    <source>
        <dbReference type="ARBA" id="ARBA00048679"/>
    </source>
</evidence>
<proteinExistence type="inferred from homology"/>
<dbReference type="EC" id="2.7.11.1" evidence="2"/>
<keyword evidence="3" id="KW-0723">Serine/threonine-protein kinase</keyword>
<evidence type="ECO:0000256" key="7">
    <source>
        <dbReference type="ARBA" id="ARBA00022840"/>
    </source>
</evidence>
<keyword evidence="14" id="KW-1185">Reference proteome</keyword>
<feature type="compositionally biased region" description="Low complexity" evidence="11">
    <location>
        <begin position="846"/>
        <end position="858"/>
    </location>
</feature>
<evidence type="ECO:0000256" key="6">
    <source>
        <dbReference type="ARBA" id="ARBA00022777"/>
    </source>
</evidence>
<evidence type="ECO:0000259" key="12">
    <source>
        <dbReference type="PROSITE" id="PS50011"/>
    </source>
</evidence>
<feature type="compositionally biased region" description="Gly residues" evidence="11">
    <location>
        <begin position="680"/>
        <end position="700"/>
    </location>
</feature>
<dbReference type="InterPro" id="IPR017441">
    <property type="entry name" value="Protein_kinase_ATP_BS"/>
</dbReference>
<gene>
    <name evidence="13" type="primary">KIC1</name>
    <name evidence="13" type="ORF">FIM1_154</name>
</gene>
<dbReference type="Pfam" id="PF00069">
    <property type="entry name" value="Pkinase"/>
    <property type="match status" value="1"/>
</dbReference>
<dbReference type="InterPro" id="IPR008271">
    <property type="entry name" value="Ser/Thr_kinase_AS"/>
</dbReference>
<evidence type="ECO:0000256" key="1">
    <source>
        <dbReference type="ARBA" id="ARBA00008874"/>
    </source>
</evidence>
<dbReference type="GO" id="GO:0016301">
    <property type="term" value="F:kinase activity"/>
    <property type="evidence" value="ECO:0007669"/>
    <property type="project" value="UniProtKB-KW"/>
</dbReference>
<reference evidence="13 14" key="1">
    <citation type="submission" date="2016-03" db="EMBL/GenBank/DDBJ databases">
        <title>How can Kluyveromyces marxianus grow so fast - potential evolutionary course in Saccharomyces Complex revealed by comparative genomics.</title>
        <authorList>
            <person name="Mo W."/>
            <person name="Lu W."/>
            <person name="Yang X."/>
            <person name="Qi J."/>
            <person name="Lv H."/>
        </authorList>
    </citation>
    <scope>NUCLEOTIDE SEQUENCE [LARGE SCALE GENOMIC DNA]</scope>
    <source>
        <strain evidence="13 14">FIM1</strain>
    </source>
</reference>
<keyword evidence="5 10" id="KW-0547">Nucleotide-binding</keyword>
<feature type="region of interest" description="Disordered" evidence="11">
    <location>
        <begin position="294"/>
        <end position="322"/>
    </location>
</feature>
<evidence type="ECO:0000256" key="10">
    <source>
        <dbReference type="PROSITE-ProRule" id="PRU10141"/>
    </source>
</evidence>
<feature type="compositionally biased region" description="Basic and acidic residues" evidence="11">
    <location>
        <begin position="788"/>
        <end position="806"/>
    </location>
</feature>
<keyword evidence="4" id="KW-0808">Transferase</keyword>
<feature type="compositionally biased region" description="Low complexity" evidence="11">
    <location>
        <begin position="701"/>
        <end position="713"/>
    </location>
</feature>
<feature type="region of interest" description="Disordered" evidence="11">
    <location>
        <begin position="478"/>
        <end position="501"/>
    </location>
</feature>
<feature type="compositionally biased region" description="Low complexity" evidence="11">
    <location>
        <begin position="650"/>
        <end position="679"/>
    </location>
</feature>
<accession>A0ABX6ERJ8</accession>
<dbReference type="SMART" id="SM00220">
    <property type="entry name" value="S_TKc"/>
    <property type="match status" value="1"/>
</dbReference>
<dbReference type="PROSITE" id="PS00107">
    <property type="entry name" value="PROTEIN_KINASE_ATP"/>
    <property type="match status" value="1"/>
</dbReference>
<dbReference type="Proteomes" id="UP000422736">
    <property type="component" value="Chromosome 1"/>
</dbReference>
<organism evidence="13 14">
    <name type="scientific">Kluyveromyces marxianus</name>
    <name type="common">Yeast</name>
    <name type="synonym">Candida kefyr</name>
    <dbReference type="NCBI Taxonomy" id="4911"/>
    <lineage>
        <taxon>Eukaryota</taxon>
        <taxon>Fungi</taxon>
        <taxon>Dikarya</taxon>
        <taxon>Ascomycota</taxon>
        <taxon>Saccharomycotina</taxon>
        <taxon>Saccharomycetes</taxon>
        <taxon>Saccharomycetales</taxon>
        <taxon>Saccharomycetaceae</taxon>
        <taxon>Kluyveromyces</taxon>
    </lineage>
</organism>
<evidence type="ECO:0000313" key="13">
    <source>
        <dbReference type="EMBL" id="QGN13514.1"/>
    </source>
</evidence>
<name>A0ABX6ERJ8_KLUMA</name>
<dbReference type="SUPFAM" id="SSF56112">
    <property type="entry name" value="Protein kinase-like (PK-like)"/>
    <property type="match status" value="1"/>
</dbReference>
<dbReference type="EMBL" id="CP015054">
    <property type="protein sequence ID" value="QGN13514.1"/>
    <property type="molecule type" value="Genomic_DNA"/>
</dbReference>
<evidence type="ECO:0000256" key="4">
    <source>
        <dbReference type="ARBA" id="ARBA00022679"/>
    </source>
</evidence>
<feature type="compositionally biased region" description="Polar residues" evidence="11">
    <location>
        <begin position="729"/>
        <end position="746"/>
    </location>
</feature>
<feature type="region of interest" description="Disordered" evidence="11">
    <location>
        <begin position="396"/>
        <end position="421"/>
    </location>
</feature>
<dbReference type="Gene3D" id="1.10.510.10">
    <property type="entry name" value="Transferase(Phosphotransferase) domain 1"/>
    <property type="match status" value="1"/>
</dbReference>
<feature type="region of interest" description="Disordered" evidence="11">
    <location>
        <begin position="785"/>
        <end position="858"/>
    </location>
</feature>
<feature type="compositionally biased region" description="Low complexity" evidence="11">
    <location>
        <begin position="895"/>
        <end position="908"/>
    </location>
</feature>
<evidence type="ECO:0000313" key="14">
    <source>
        <dbReference type="Proteomes" id="UP000422736"/>
    </source>
</evidence>
<comment type="catalytic activity">
    <reaction evidence="9">
        <text>L-seryl-[protein] + ATP = O-phospho-L-seryl-[protein] + ADP + H(+)</text>
        <dbReference type="Rhea" id="RHEA:17989"/>
        <dbReference type="Rhea" id="RHEA-COMP:9863"/>
        <dbReference type="Rhea" id="RHEA-COMP:11604"/>
        <dbReference type="ChEBI" id="CHEBI:15378"/>
        <dbReference type="ChEBI" id="CHEBI:29999"/>
        <dbReference type="ChEBI" id="CHEBI:30616"/>
        <dbReference type="ChEBI" id="CHEBI:83421"/>
        <dbReference type="ChEBI" id="CHEBI:456216"/>
        <dbReference type="EC" id="2.7.11.1"/>
    </reaction>
</comment>
<evidence type="ECO:0000256" key="5">
    <source>
        <dbReference type="ARBA" id="ARBA00022741"/>
    </source>
</evidence>
<feature type="domain" description="Protein kinase" evidence="12">
    <location>
        <begin position="13"/>
        <end position="266"/>
    </location>
</feature>
<keyword evidence="7 10" id="KW-0067">ATP-binding</keyword>
<dbReference type="PROSITE" id="PS50011">
    <property type="entry name" value="PROTEIN_KINASE_DOM"/>
    <property type="match status" value="1"/>
</dbReference>
<feature type="region of interest" description="Disordered" evidence="11">
    <location>
        <begin position="882"/>
        <end position="918"/>
    </location>
</feature>
<comment type="similarity">
    <text evidence="1">Belongs to the protein kinase superfamily. STE Ser/Thr protein kinase family. STE20 subfamily.</text>
</comment>
<evidence type="ECO:0000256" key="8">
    <source>
        <dbReference type="ARBA" id="ARBA00047899"/>
    </source>
</evidence>
<comment type="catalytic activity">
    <reaction evidence="8">
        <text>L-threonyl-[protein] + ATP = O-phospho-L-threonyl-[protein] + ADP + H(+)</text>
        <dbReference type="Rhea" id="RHEA:46608"/>
        <dbReference type="Rhea" id="RHEA-COMP:11060"/>
        <dbReference type="Rhea" id="RHEA-COMP:11605"/>
        <dbReference type="ChEBI" id="CHEBI:15378"/>
        <dbReference type="ChEBI" id="CHEBI:30013"/>
        <dbReference type="ChEBI" id="CHEBI:30616"/>
        <dbReference type="ChEBI" id="CHEBI:61977"/>
        <dbReference type="ChEBI" id="CHEBI:456216"/>
        <dbReference type="EC" id="2.7.11.1"/>
    </reaction>
</comment>
<feature type="compositionally biased region" description="Polar residues" evidence="11">
    <location>
        <begin position="308"/>
        <end position="322"/>
    </location>
</feature>
<feature type="compositionally biased region" description="Polar residues" evidence="11">
    <location>
        <begin position="612"/>
        <end position="643"/>
    </location>
</feature>
<protein>
    <recommendedName>
        <fullName evidence="2">non-specific serine/threonine protein kinase</fullName>
        <ecNumber evidence="2">2.7.11.1</ecNumber>
    </recommendedName>
</protein>
<keyword evidence="6 13" id="KW-0418">Kinase</keyword>
<feature type="binding site" evidence="10">
    <location>
        <position position="42"/>
    </location>
    <ligand>
        <name>ATP</name>
        <dbReference type="ChEBI" id="CHEBI:30616"/>
    </ligand>
</feature>
<evidence type="ECO:0000256" key="11">
    <source>
        <dbReference type="SAM" id="MobiDB-lite"/>
    </source>
</evidence>
<dbReference type="PANTHER" id="PTHR48012:SF10">
    <property type="entry name" value="FI20177P1"/>
    <property type="match status" value="1"/>
</dbReference>
<dbReference type="PROSITE" id="PS00108">
    <property type="entry name" value="PROTEIN_KINASE_ST"/>
    <property type="match status" value="1"/>
</dbReference>
<evidence type="ECO:0000256" key="3">
    <source>
        <dbReference type="ARBA" id="ARBA00022527"/>
    </source>
</evidence>
<dbReference type="InterPro" id="IPR011009">
    <property type="entry name" value="Kinase-like_dom_sf"/>
</dbReference>
<dbReference type="InterPro" id="IPR050629">
    <property type="entry name" value="STE20/SPS1-PAK"/>
</dbReference>
<dbReference type="PANTHER" id="PTHR48012">
    <property type="entry name" value="STERILE20-LIKE KINASE, ISOFORM B-RELATED"/>
    <property type="match status" value="1"/>
</dbReference>
<dbReference type="InterPro" id="IPR000719">
    <property type="entry name" value="Prot_kinase_dom"/>
</dbReference>
<feature type="region of interest" description="Disordered" evidence="11">
    <location>
        <begin position="608"/>
        <end position="747"/>
    </location>
</feature>
<evidence type="ECO:0000256" key="2">
    <source>
        <dbReference type="ARBA" id="ARBA00012513"/>
    </source>
</evidence>
<sequence>MATGSTNNATSLFKRKEIIGRGKFGVVYKAYHVKTQQVYAIKVLNLDNTEDEVEDIRKEIQFLSSLKQAPNITHYYGSYLNDTKLWVIMEYCAGGSLRTLLRPGVIEEKYIGVIMREILVALVSIHRDNVIHRDIKAANILISNNGSVKLCDFGVAAQLSQSMLKRQTMAGTPYWMAPEVIMEGVYYDTKVDIWSLGITAYEIATGNPPYCHMEAIRAMQMITKSKPPRLEGREYSQPLKEFIALCLDEDPRERPSAEDLSKSKLIKQERGTSTSVLRELITRYLLFREKNEHYKQEEEQNQAKRKSNSSLDANMWGSSNENSQDEIDIKWDFDSLSSKEYILENDINVEAIPEEADWIKYSPQEVNYAYPEEDYYNSNKPYFPYYQGSTIGRTFNNNNNNTNTNNNNNPNTNNNTNTNNNPGTAQLSTMHAMNPNTGNGNGNNNNNNNIYTTNANSNIATNQHNSHFTKHYQQTATGTANHYSRHTGTTTHGTSKRSETKASKQLLQLFDDKPEEVYDFPKLSKTVSSFSIQPNAGGGHAEHDNDGRPDIRNIHSQSTPALSILQTNFKTNMPGAGSSSVLPTPIEIEIPEELPVTKESSITMNMNMNMNSTKPRSATVSSMTHKTTPALQRRPTVSGQPSAQLAAYRSDVSSGASSVPAGAATSMQANSGPSLLPMGAGPGAGTGTGTNTGAGAGTGAGASASVPAPAGISTSSTGNGAASMGNGGYSNMSVRSPSPTRGSNGVSPEKKILDAVQHQSSIYSNTPPVMKQLQTSSDILLQSMNSPMDKKGKEEEPSRINRDFKKQHPNLKLQMPSPTTLVGSNKLLDGTSHLEEGSGGGGGNSGSASAHPHSSTTAQTVNQFGINTSNAQISVAMTPVAEKRFGDLKPRKRSTSASTSSRNNSITNEHGGSLGMLGAPGVPTIPAVPAVPAGAGAGASVQAQGVPISASVPAQINTGTANTSANVTATNATATNTTASTTPGNASGTAPAVAVVSASVTPSTGLMMDAPPKSLSMDMFIDVPDDHRADRKPTVLSELDTLLKLFEDGLTVMELTLRNSLPQDSPEEE</sequence>